<comment type="caution">
    <text evidence="3">The sequence shown here is derived from an EMBL/GenBank/DDBJ whole genome shotgun (WGS) entry which is preliminary data.</text>
</comment>
<evidence type="ECO:0000256" key="1">
    <source>
        <dbReference type="SAM" id="MobiDB-lite"/>
    </source>
</evidence>
<keyword evidence="2" id="KW-0472">Membrane</keyword>
<dbReference type="Proteomes" id="UP001269271">
    <property type="component" value="Unassembled WGS sequence"/>
</dbReference>
<reference evidence="3 4" key="1">
    <citation type="submission" date="2023-08" db="EMBL/GenBank/DDBJ databases">
        <title>Genomic surveillance of Staphylococcus haemolyticus neonatal outbreak in southern France.</title>
        <authorList>
            <person name="Magnan C."/>
            <person name="Morsli M."/>
            <person name="Thiery B."/>
            <person name="Salipante F."/>
            <person name="Attar J."/>
            <person name="Massimo D.M."/>
            <person name="Ory J."/>
            <person name="Pantel A."/>
            <person name="Lavigne J.-P."/>
        </authorList>
    </citation>
    <scope>NUCLEOTIDE SEQUENCE [LARGE SCALE GENOMIC DNA]</scope>
    <source>
        <strain evidence="3 4">NSH026</strain>
    </source>
</reference>
<feature type="transmembrane region" description="Helical" evidence="2">
    <location>
        <begin position="43"/>
        <end position="61"/>
    </location>
</feature>
<sequence length="229" mass="26337">MQLEKTPFYKKNWFIFLSLTFFFPLGVFLIWRYTFFKKSTKVIISLIFTIFFVITLILPNIDSNEESDTSNHQQETKDSNKIEIPASNTNEDPKINNEKNSIKTKDVIIDNSENQTNQLRNSVENELHLGKVQELGQFGTNTNILISIDHNLTKNMTKKTINQAIAQTLIGINKANTDVKSANIGIKINGTRVASSRWNEDAINNIEKYKNEIYDNPAKYAESFNNTYK</sequence>
<keyword evidence="2" id="KW-0812">Transmembrane</keyword>
<proteinExistence type="predicted"/>
<protein>
    <submittedName>
        <fullName evidence="3">VanZ family protein</fullName>
    </submittedName>
</protein>
<keyword evidence="2" id="KW-1133">Transmembrane helix</keyword>
<organism evidence="3 4">
    <name type="scientific">Staphylococcus haemolyticus</name>
    <dbReference type="NCBI Taxonomy" id="1283"/>
    <lineage>
        <taxon>Bacteria</taxon>
        <taxon>Bacillati</taxon>
        <taxon>Bacillota</taxon>
        <taxon>Bacilli</taxon>
        <taxon>Bacillales</taxon>
        <taxon>Staphylococcaceae</taxon>
        <taxon>Staphylococcus</taxon>
    </lineage>
</organism>
<accession>A0ABU3IID0</accession>
<evidence type="ECO:0000313" key="3">
    <source>
        <dbReference type="EMBL" id="MDT4287324.1"/>
    </source>
</evidence>
<evidence type="ECO:0000256" key="2">
    <source>
        <dbReference type="SAM" id="Phobius"/>
    </source>
</evidence>
<evidence type="ECO:0000313" key="4">
    <source>
        <dbReference type="Proteomes" id="UP001269271"/>
    </source>
</evidence>
<name>A0ABU3IID0_STAHA</name>
<feature type="region of interest" description="Disordered" evidence="1">
    <location>
        <begin position="65"/>
        <end position="97"/>
    </location>
</feature>
<feature type="transmembrane region" description="Helical" evidence="2">
    <location>
        <begin position="12"/>
        <end position="31"/>
    </location>
</feature>
<dbReference type="RefSeq" id="WP_053019220.1">
    <property type="nucleotide sequence ID" value="NZ_CAJUXS010000003.1"/>
</dbReference>
<gene>
    <name evidence="3" type="ORF">RO950_10060</name>
</gene>
<keyword evidence="4" id="KW-1185">Reference proteome</keyword>
<dbReference type="EMBL" id="JAVSOO010000028">
    <property type="protein sequence ID" value="MDT4287324.1"/>
    <property type="molecule type" value="Genomic_DNA"/>
</dbReference>